<protein>
    <submittedName>
        <fullName evidence="1">Transient receptor potential cation channel subfamily A member 1-like 11</fullName>
    </submittedName>
</protein>
<name>A0A8J5TM77_HOMAM</name>
<dbReference type="PANTHER" id="PTHR13800:SF12">
    <property type="entry name" value="TRANSIENT RECEPTOR POTENTIAL CATION CHANNEL SUBFAMILY M MEMBER-LIKE 2"/>
    <property type="match status" value="1"/>
</dbReference>
<sequence length="192" mass="22058">MKWMWLKPFLDSPLKNSPDNRISPKNSMDYIKEFYCKKCSRFEVDPKYTIEDRCYCGLRKNEHEDIRDFIIPVDKGFASVDIGPSPSTSNDSSSMRSNLTWDPEIILKTCRTDAYGIVHLKNNTIGSYRPSDYVRLEDNTPMDKVLRLFSSHWSLMIPQPPKLAISIIGQCKNFGAYGTKKENFVSGLINVS</sequence>
<keyword evidence="2" id="KW-1185">Reference proteome</keyword>
<reference evidence="1" key="1">
    <citation type="journal article" date="2021" name="Sci. Adv.">
        <title>The American lobster genome reveals insights on longevity, neural, and immune adaptations.</title>
        <authorList>
            <person name="Polinski J.M."/>
            <person name="Zimin A.V."/>
            <person name="Clark K.F."/>
            <person name="Kohn A.B."/>
            <person name="Sadowski N."/>
            <person name="Timp W."/>
            <person name="Ptitsyn A."/>
            <person name="Khanna P."/>
            <person name="Romanova D.Y."/>
            <person name="Williams P."/>
            <person name="Greenwood S.J."/>
            <person name="Moroz L.L."/>
            <person name="Walt D.R."/>
            <person name="Bodnar A.G."/>
        </authorList>
    </citation>
    <scope>NUCLEOTIDE SEQUENCE</scope>
    <source>
        <strain evidence="1">GMGI-L3</strain>
    </source>
</reference>
<evidence type="ECO:0000313" key="2">
    <source>
        <dbReference type="Proteomes" id="UP000747542"/>
    </source>
</evidence>
<gene>
    <name evidence="1" type="primary">Trpa1-L11</name>
    <name evidence="1" type="ORF">Hamer_G001180</name>
</gene>
<keyword evidence="1" id="KW-0675">Receptor</keyword>
<dbReference type="GO" id="GO:0099604">
    <property type="term" value="F:ligand-gated calcium channel activity"/>
    <property type="evidence" value="ECO:0007669"/>
    <property type="project" value="TreeGrafter"/>
</dbReference>
<dbReference type="EMBL" id="JAHLQT010006108">
    <property type="protein sequence ID" value="KAG7175172.1"/>
    <property type="molecule type" value="Genomic_DNA"/>
</dbReference>
<dbReference type="GO" id="GO:0005886">
    <property type="term" value="C:plasma membrane"/>
    <property type="evidence" value="ECO:0007669"/>
    <property type="project" value="TreeGrafter"/>
</dbReference>
<proteinExistence type="predicted"/>
<dbReference type="PANTHER" id="PTHR13800">
    <property type="entry name" value="TRANSIENT RECEPTOR POTENTIAL CATION CHANNEL, SUBFAMILY M, MEMBER 6"/>
    <property type="match status" value="1"/>
</dbReference>
<dbReference type="AlphaFoldDB" id="A0A8J5TM77"/>
<organism evidence="1 2">
    <name type="scientific">Homarus americanus</name>
    <name type="common">American lobster</name>
    <dbReference type="NCBI Taxonomy" id="6706"/>
    <lineage>
        <taxon>Eukaryota</taxon>
        <taxon>Metazoa</taxon>
        <taxon>Ecdysozoa</taxon>
        <taxon>Arthropoda</taxon>
        <taxon>Crustacea</taxon>
        <taxon>Multicrustacea</taxon>
        <taxon>Malacostraca</taxon>
        <taxon>Eumalacostraca</taxon>
        <taxon>Eucarida</taxon>
        <taxon>Decapoda</taxon>
        <taxon>Pleocyemata</taxon>
        <taxon>Astacidea</taxon>
        <taxon>Nephropoidea</taxon>
        <taxon>Nephropidae</taxon>
        <taxon>Homarus</taxon>
    </lineage>
</organism>
<evidence type="ECO:0000313" key="1">
    <source>
        <dbReference type="EMBL" id="KAG7175172.1"/>
    </source>
</evidence>
<feature type="non-terminal residue" evidence="1">
    <location>
        <position position="192"/>
    </location>
</feature>
<dbReference type="Proteomes" id="UP000747542">
    <property type="component" value="Unassembled WGS sequence"/>
</dbReference>
<accession>A0A8J5TM77</accession>
<dbReference type="InterPro" id="IPR050927">
    <property type="entry name" value="TRPM"/>
</dbReference>
<comment type="caution">
    <text evidence="1">The sequence shown here is derived from an EMBL/GenBank/DDBJ whole genome shotgun (WGS) entry which is preliminary data.</text>
</comment>